<accession>A0AAN9W1K1</accession>
<evidence type="ECO:0000256" key="1">
    <source>
        <dbReference type="ARBA" id="ARBA00004613"/>
    </source>
</evidence>
<gene>
    <name evidence="5" type="ORF">R5R35_002903</name>
</gene>
<protein>
    <submittedName>
        <fullName evidence="5">Uncharacterized protein</fullName>
    </submittedName>
</protein>
<dbReference type="InterPro" id="IPR011042">
    <property type="entry name" value="6-blade_b-propeller_TolB-like"/>
</dbReference>
<dbReference type="Gene3D" id="2.120.10.30">
    <property type="entry name" value="TolB, C-terminal domain"/>
    <property type="match status" value="1"/>
</dbReference>
<dbReference type="Pfam" id="PF03022">
    <property type="entry name" value="MRJP"/>
    <property type="match status" value="1"/>
</dbReference>
<dbReference type="FunFam" id="2.120.10.30:FF:000045">
    <property type="entry name" value="Blast:Protein yellow"/>
    <property type="match status" value="1"/>
</dbReference>
<organism evidence="5 6">
    <name type="scientific">Gryllus longicercus</name>
    <dbReference type="NCBI Taxonomy" id="2509291"/>
    <lineage>
        <taxon>Eukaryota</taxon>
        <taxon>Metazoa</taxon>
        <taxon>Ecdysozoa</taxon>
        <taxon>Arthropoda</taxon>
        <taxon>Hexapoda</taxon>
        <taxon>Insecta</taxon>
        <taxon>Pterygota</taxon>
        <taxon>Neoptera</taxon>
        <taxon>Polyneoptera</taxon>
        <taxon>Orthoptera</taxon>
        <taxon>Ensifera</taxon>
        <taxon>Gryllidea</taxon>
        <taxon>Grylloidea</taxon>
        <taxon>Gryllidae</taxon>
        <taxon>Gryllinae</taxon>
        <taxon>Gryllus</taxon>
    </lineage>
</organism>
<evidence type="ECO:0000313" key="6">
    <source>
        <dbReference type="Proteomes" id="UP001378592"/>
    </source>
</evidence>
<sequence>MHRARALGLSLLPWLLSMSLVAGLGPSGAGRLREVFRWGQMDFMFPSASARHAALTSGAFQPANVLPLGLEVWQGRVFVSLPRWKPGIPATLATVPVDAAAGARAASAAGASSSPPLRPYPGWAWHLQSGCDGLTSVFRMAADPCGRLWVMDSGVEDITQSFKQKCPPQILVFDLRTDALLWRYVIPEAQTKPGGLFTNIAVDVRAGRCDDAYAYASDVFRYGLVVYSWREDRSWRVENPLFFPDPLASKYDVHGVRFRWTDGVFGLALAPEDALGDRLLFFHPLSSFREFAVRTSVLRNESLAGEQTEAFAPLGEPRAAERGHASGAAVDRRGVLFYNLVSRDAVGCWNSRQPAGHRMDLQGIVAQDNVTLQFPNDLKVDQERRQSVWVLSNRLHEYLYRKLDPREVNFRILTAPVDAAVRGTVCDPDYVYAPARSNFASTGCDANY</sequence>
<reference evidence="5 6" key="1">
    <citation type="submission" date="2024-03" db="EMBL/GenBank/DDBJ databases">
        <title>The genome assembly and annotation of the cricket Gryllus longicercus Weissman &amp; Gray.</title>
        <authorList>
            <person name="Szrajer S."/>
            <person name="Gray D."/>
            <person name="Ylla G."/>
        </authorList>
    </citation>
    <scope>NUCLEOTIDE SEQUENCE [LARGE SCALE GENOMIC DNA]</scope>
    <source>
        <strain evidence="5">DAG 2021-001</strain>
        <tissue evidence="5">Whole body minus gut</tissue>
    </source>
</reference>
<proteinExistence type="inferred from homology"/>
<dbReference type="InterPro" id="IPR017996">
    <property type="entry name" value="MRJP/yellow-related"/>
</dbReference>
<keyword evidence="6" id="KW-1185">Reference proteome</keyword>
<feature type="chain" id="PRO_5043006801" evidence="4">
    <location>
        <begin position="24"/>
        <end position="448"/>
    </location>
</feature>
<keyword evidence="4" id="KW-0732">Signal</keyword>
<dbReference type="PANTHER" id="PTHR10009:SF13">
    <property type="entry name" value="DOPAMINECHROME TAUTOMERASE"/>
    <property type="match status" value="1"/>
</dbReference>
<dbReference type="GO" id="GO:0005576">
    <property type="term" value="C:extracellular region"/>
    <property type="evidence" value="ECO:0007669"/>
    <property type="project" value="UniProtKB-SubCell"/>
</dbReference>
<evidence type="ECO:0000256" key="3">
    <source>
        <dbReference type="ARBA" id="ARBA00022525"/>
    </source>
</evidence>
<evidence type="ECO:0000256" key="4">
    <source>
        <dbReference type="SAM" id="SignalP"/>
    </source>
</evidence>
<comment type="subcellular location">
    <subcellularLocation>
        <location evidence="1">Secreted</location>
    </subcellularLocation>
</comment>
<dbReference type="PANTHER" id="PTHR10009">
    <property type="entry name" value="PROTEIN YELLOW-RELATED"/>
    <property type="match status" value="1"/>
</dbReference>
<dbReference type="SUPFAM" id="SSF101898">
    <property type="entry name" value="NHL repeat"/>
    <property type="match status" value="1"/>
</dbReference>
<dbReference type="AlphaFoldDB" id="A0AAN9W1K1"/>
<name>A0AAN9W1K1_9ORTH</name>
<feature type="signal peptide" evidence="4">
    <location>
        <begin position="1"/>
        <end position="23"/>
    </location>
</feature>
<comment type="caution">
    <text evidence="5">The sequence shown here is derived from an EMBL/GenBank/DDBJ whole genome shotgun (WGS) entry which is preliminary data.</text>
</comment>
<keyword evidence="3" id="KW-0964">Secreted</keyword>
<dbReference type="Proteomes" id="UP001378592">
    <property type="component" value="Unassembled WGS sequence"/>
</dbReference>
<evidence type="ECO:0000313" key="5">
    <source>
        <dbReference type="EMBL" id="KAK7870497.1"/>
    </source>
</evidence>
<comment type="similarity">
    <text evidence="2">Belongs to the major royal jelly protein family.</text>
</comment>
<dbReference type="EMBL" id="JAZDUA010000056">
    <property type="protein sequence ID" value="KAK7870497.1"/>
    <property type="molecule type" value="Genomic_DNA"/>
</dbReference>
<evidence type="ECO:0000256" key="2">
    <source>
        <dbReference type="ARBA" id="ARBA00009127"/>
    </source>
</evidence>